<dbReference type="RefSeq" id="WP_093096642.1">
    <property type="nucleotide sequence ID" value="NZ_DAMDLF010000011.1"/>
</dbReference>
<evidence type="ECO:0000313" key="1">
    <source>
        <dbReference type="EMBL" id="SNV50876.1"/>
    </source>
</evidence>
<dbReference type="CDD" id="cd24013">
    <property type="entry name" value="ASKHA_ATPase_BT3980-like"/>
    <property type="match status" value="1"/>
</dbReference>
<evidence type="ECO:0000313" key="2">
    <source>
        <dbReference type="Proteomes" id="UP000215355"/>
    </source>
</evidence>
<dbReference type="Pfam" id="PF12864">
    <property type="entry name" value="DUF3822"/>
    <property type="match status" value="1"/>
</dbReference>
<gene>
    <name evidence="1" type="ORF">SAMEA4412673_02195</name>
</gene>
<organism evidence="1 2">
    <name type="scientific">Sphingobacterium mizutaii</name>
    <dbReference type="NCBI Taxonomy" id="1010"/>
    <lineage>
        <taxon>Bacteria</taxon>
        <taxon>Pseudomonadati</taxon>
        <taxon>Bacteroidota</taxon>
        <taxon>Sphingobacteriia</taxon>
        <taxon>Sphingobacteriales</taxon>
        <taxon>Sphingobacteriaceae</taxon>
        <taxon>Sphingobacterium</taxon>
    </lineage>
</organism>
<dbReference type="Proteomes" id="UP000215355">
    <property type="component" value="Chromosome 1"/>
</dbReference>
<dbReference type="AlphaFoldDB" id="A0AAJ4XD49"/>
<reference evidence="1 2" key="1">
    <citation type="submission" date="2017-06" db="EMBL/GenBank/DDBJ databases">
        <authorList>
            <consortium name="Pathogen Informatics"/>
        </authorList>
    </citation>
    <scope>NUCLEOTIDE SEQUENCE [LARGE SCALE GENOMIC DNA]</scope>
    <source>
        <strain evidence="1 2">NCTC12149</strain>
    </source>
</reference>
<sequence length="261" mass="30671">MNYTSKQFHIHYITQYTLIVKANYQYDKLYVLDQDNQLLVYMNFESHNPSEEALKLLSLPFQHVYVSIPSHNLTFVPDDLYQEVDLEKYQEFMENPAQEMNSTSIDFLQIKAFYQSDVLLQHRWKTLFPEAKFVPEFKLNLIQARPFIPLKGHVLGVVFDDNSTDIYLFINGQFKFYNTFEIVSDDDLSYFILNIFENFAIDGKVNKVLYSAINADQSFIQKLRTYSDELIEISASKPAVSLDDESEDYNRSYLIDLPTCE</sequence>
<dbReference type="EMBL" id="LT906468">
    <property type="protein sequence ID" value="SNV50876.1"/>
    <property type="molecule type" value="Genomic_DNA"/>
</dbReference>
<name>A0AAJ4XD49_9SPHI</name>
<proteinExistence type="predicted"/>
<accession>A0AAJ4XD49</accession>
<dbReference type="InterPro" id="IPR024213">
    <property type="entry name" value="DUF3822"/>
</dbReference>
<protein>
    <submittedName>
        <fullName evidence="1">Protein of uncharacterized function (DUF3822)</fullName>
    </submittedName>
</protein>
<dbReference type="Gene3D" id="3.30.420.260">
    <property type="match status" value="1"/>
</dbReference>
<dbReference type="Gene3D" id="3.30.420.250">
    <property type="match status" value="1"/>
</dbReference>
<dbReference type="KEGG" id="smiz:4412673_02195"/>